<sequence>MLLAGFCTGAVVGGWITDGLGVYAVGAVGAVGFWCIGFWLSRRRQASRDGLK</sequence>
<keyword evidence="3" id="KW-1185">Reference proteome</keyword>
<gene>
    <name evidence="2" type="ORF">JL2886_00222</name>
</gene>
<keyword evidence="1" id="KW-0472">Membrane</keyword>
<evidence type="ECO:0000313" key="2">
    <source>
        <dbReference type="EMBL" id="ANP35155.1"/>
    </source>
</evidence>
<name>A0A1B0ZM09_9RHOB</name>
<accession>A0A1B0ZM09</accession>
<evidence type="ECO:0000256" key="1">
    <source>
        <dbReference type="SAM" id="Phobius"/>
    </source>
</evidence>
<protein>
    <submittedName>
        <fullName evidence="2">Uncharacterized protein</fullName>
    </submittedName>
</protein>
<proteinExistence type="predicted"/>
<keyword evidence="1" id="KW-0812">Transmembrane</keyword>
<evidence type="ECO:0000313" key="3">
    <source>
        <dbReference type="Proteomes" id="UP000092565"/>
    </source>
</evidence>
<dbReference type="EMBL" id="CP015124">
    <property type="protein sequence ID" value="ANP35155.1"/>
    <property type="molecule type" value="Genomic_DNA"/>
</dbReference>
<dbReference type="Proteomes" id="UP000092565">
    <property type="component" value="Chromosome"/>
</dbReference>
<keyword evidence="1" id="KW-1133">Transmembrane helix</keyword>
<feature type="transmembrane region" description="Helical" evidence="1">
    <location>
        <begin position="20"/>
        <end position="40"/>
    </location>
</feature>
<reference evidence="2 3" key="1">
    <citation type="submission" date="2016-04" db="EMBL/GenBank/DDBJ databases">
        <authorList>
            <person name="Evans L.H."/>
            <person name="Alamgir A."/>
            <person name="Owens N."/>
            <person name="Weber N.D."/>
            <person name="Virtaneva K."/>
            <person name="Barbian K."/>
            <person name="Babar A."/>
            <person name="Rosenke K."/>
        </authorList>
    </citation>
    <scope>NUCLEOTIDE SEQUENCE [LARGE SCALE GENOMIC DNA]</scope>
    <source>
        <strain evidence="2 3">JL2886</strain>
    </source>
</reference>
<organism evidence="2 3">
    <name type="scientific">Phaeobacter gallaeciensis</name>
    <dbReference type="NCBI Taxonomy" id="60890"/>
    <lineage>
        <taxon>Bacteria</taxon>
        <taxon>Pseudomonadati</taxon>
        <taxon>Pseudomonadota</taxon>
        <taxon>Alphaproteobacteria</taxon>
        <taxon>Rhodobacterales</taxon>
        <taxon>Roseobacteraceae</taxon>
        <taxon>Phaeobacter</taxon>
    </lineage>
</organism>
<dbReference type="AlphaFoldDB" id="A0A1B0ZM09"/>